<organism evidence="1 2">
    <name type="scientific">Clavibacter sepedonicus</name>
    <name type="common">Clavibacter michiganensis subsp. sepedonicus</name>
    <dbReference type="NCBI Taxonomy" id="31964"/>
    <lineage>
        <taxon>Bacteria</taxon>
        <taxon>Bacillati</taxon>
        <taxon>Actinomycetota</taxon>
        <taxon>Actinomycetes</taxon>
        <taxon>Micrococcales</taxon>
        <taxon>Microbacteriaceae</taxon>
        <taxon>Clavibacter</taxon>
    </lineage>
</organism>
<dbReference type="KEGG" id="cms:CMS1096"/>
<proteinExistence type="predicted"/>
<evidence type="ECO:0000313" key="1">
    <source>
        <dbReference type="EMBL" id="CAQ01210.1"/>
    </source>
</evidence>
<name>B0RGF4_CLASE</name>
<dbReference type="EMBL" id="AM849034">
    <property type="protein sequence ID" value="CAQ01210.1"/>
    <property type="molecule type" value="Genomic_DNA"/>
</dbReference>
<accession>B0RGF4</accession>
<evidence type="ECO:0000313" key="2">
    <source>
        <dbReference type="Proteomes" id="UP000001318"/>
    </source>
</evidence>
<keyword evidence="2" id="KW-1185">Reference proteome</keyword>
<dbReference type="HOGENOM" id="CLU_3231529_0_0_11"/>
<gene>
    <name evidence="1" type="ordered locus">CMS1096</name>
</gene>
<protein>
    <submittedName>
        <fullName evidence="1">Uncharacterized protein</fullName>
    </submittedName>
</protein>
<reference evidence="1 2" key="1">
    <citation type="journal article" date="2008" name="J. Bacteriol.">
        <title>Genome of the actinomycete plant pathogen Clavibacter michiganensis subsp. sepedonicus suggests recent niche adaptation.</title>
        <authorList>
            <person name="Bentley S.D."/>
            <person name="Corton C."/>
            <person name="Brown S.E."/>
            <person name="Barron A."/>
            <person name="Clark L."/>
            <person name="Doggett J."/>
            <person name="Harris B."/>
            <person name="Ormond D."/>
            <person name="Quail M.A."/>
            <person name="May G."/>
            <person name="Francis D."/>
            <person name="Knudson D."/>
            <person name="Parkhill J."/>
            <person name="Ishimaru C.A."/>
        </authorList>
    </citation>
    <scope>NUCLEOTIDE SEQUENCE [LARGE SCALE GENOMIC DNA]</scope>
    <source>
        <strain evidence="2">ATCC 33113 / DSM 20744 / JCM 9667 / LMG 2889 / ICMP 2535 / C-1</strain>
    </source>
</reference>
<sequence>MVAGIACEEIVVPPTRGTTTSCEKRKKATTMLDDVKARVRREL</sequence>
<dbReference type="AlphaFoldDB" id="B0RGF4"/>
<dbReference type="Proteomes" id="UP000001318">
    <property type="component" value="Chromosome"/>
</dbReference>